<keyword evidence="1" id="KW-1133">Transmembrane helix</keyword>
<dbReference type="EMBL" id="CAMPGE010014376">
    <property type="protein sequence ID" value="CAI2373051.1"/>
    <property type="molecule type" value="Genomic_DNA"/>
</dbReference>
<keyword evidence="3" id="KW-1185">Reference proteome</keyword>
<accession>A0AAD1XHX8</accession>
<evidence type="ECO:0000313" key="3">
    <source>
        <dbReference type="Proteomes" id="UP001295684"/>
    </source>
</evidence>
<keyword evidence="1" id="KW-0472">Membrane</keyword>
<evidence type="ECO:0000313" key="2">
    <source>
        <dbReference type="EMBL" id="CAI2373051.1"/>
    </source>
</evidence>
<gene>
    <name evidence="2" type="ORF">ECRASSUSDP1_LOCUS14389</name>
</gene>
<protein>
    <submittedName>
        <fullName evidence="2">Uncharacterized protein</fullName>
    </submittedName>
</protein>
<keyword evidence="1" id="KW-0812">Transmembrane</keyword>
<name>A0AAD1XHX8_EUPCR</name>
<sequence length="302" mass="35493">MLSHKIPTNSLKFLKPTQFHKPHLLIFLIICNHVLEEEELCRIVGREVAQRKRRGEECENEVVLRCGNLECMYGERVAVEKGEQRRCPECGYGMREVAWVEKETRVGGGGLGRKILNGIYALWVLKLCPRCESVYTLVYSGDHGRCKKCKYIYCLFCLGPYDYRCYHSQMCCQMRNIIDTIFLLFACVSGYFKLSYCCDIWAETCALLFNILNFVLFYFLLPNMLLVVLLGHFILIYYNMTILKLQNPICSKLLIYLCLIIEIGGIYCEYYLWKEILHSDQYFYILKCLLFEFIPLLCFCCY</sequence>
<feature type="transmembrane region" description="Helical" evidence="1">
    <location>
        <begin position="253"/>
        <end position="272"/>
    </location>
</feature>
<proteinExistence type="predicted"/>
<feature type="transmembrane region" description="Helical" evidence="1">
    <location>
        <begin position="284"/>
        <end position="301"/>
    </location>
</feature>
<feature type="transmembrane region" description="Helical" evidence="1">
    <location>
        <begin position="216"/>
        <end position="241"/>
    </location>
</feature>
<dbReference type="AlphaFoldDB" id="A0AAD1XHX8"/>
<organism evidence="2 3">
    <name type="scientific">Euplotes crassus</name>
    <dbReference type="NCBI Taxonomy" id="5936"/>
    <lineage>
        <taxon>Eukaryota</taxon>
        <taxon>Sar</taxon>
        <taxon>Alveolata</taxon>
        <taxon>Ciliophora</taxon>
        <taxon>Intramacronucleata</taxon>
        <taxon>Spirotrichea</taxon>
        <taxon>Hypotrichia</taxon>
        <taxon>Euplotida</taxon>
        <taxon>Euplotidae</taxon>
        <taxon>Moneuplotes</taxon>
    </lineage>
</organism>
<dbReference type="Proteomes" id="UP001295684">
    <property type="component" value="Unassembled WGS sequence"/>
</dbReference>
<dbReference type="SUPFAM" id="SSF57850">
    <property type="entry name" value="RING/U-box"/>
    <property type="match status" value="1"/>
</dbReference>
<evidence type="ECO:0000256" key="1">
    <source>
        <dbReference type="SAM" id="Phobius"/>
    </source>
</evidence>
<feature type="transmembrane region" description="Helical" evidence="1">
    <location>
        <begin position="177"/>
        <end position="196"/>
    </location>
</feature>
<reference evidence="2" key="1">
    <citation type="submission" date="2023-07" db="EMBL/GenBank/DDBJ databases">
        <authorList>
            <consortium name="AG Swart"/>
            <person name="Singh M."/>
            <person name="Singh A."/>
            <person name="Seah K."/>
            <person name="Emmerich C."/>
        </authorList>
    </citation>
    <scope>NUCLEOTIDE SEQUENCE</scope>
    <source>
        <strain evidence="2">DP1</strain>
    </source>
</reference>
<comment type="caution">
    <text evidence="2">The sequence shown here is derived from an EMBL/GenBank/DDBJ whole genome shotgun (WGS) entry which is preliminary data.</text>
</comment>